<accession>A0A8K0J735</accession>
<reference evidence="1" key="1">
    <citation type="journal article" date="2020" name="bioRxiv">
        <title>Whole genome comparisons of ergot fungi reveals the divergence and evolution of species within the genus Claviceps are the result of varying mechanisms driving genome evolution and host range expansion.</title>
        <authorList>
            <person name="Wyka S.A."/>
            <person name="Mondo S.J."/>
            <person name="Liu M."/>
            <person name="Dettman J."/>
            <person name="Nalam V."/>
            <person name="Broders K.D."/>
        </authorList>
    </citation>
    <scope>NUCLEOTIDE SEQUENCE</scope>
    <source>
        <strain evidence="1">CCC 489</strain>
    </source>
</reference>
<comment type="caution">
    <text evidence="1">The sequence shown here is derived from an EMBL/GenBank/DDBJ whole genome shotgun (WGS) entry which is preliminary data.</text>
</comment>
<feature type="non-terminal residue" evidence="1">
    <location>
        <position position="66"/>
    </location>
</feature>
<dbReference type="AlphaFoldDB" id="A0A8K0J735"/>
<gene>
    <name evidence="1" type="ORF">E4U42_003438</name>
</gene>
<name>A0A8K0J735_9HYPO</name>
<keyword evidence="2" id="KW-1185">Reference proteome</keyword>
<organism evidence="1 2">
    <name type="scientific">Claviceps africana</name>
    <dbReference type="NCBI Taxonomy" id="83212"/>
    <lineage>
        <taxon>Eukaryota</taxon>
        <taxon>Fungi</taxon>
        <taxon>Dikarya</taxon>
        <taxon>Ascomycota</taxon>
        <taxon>Pezizomycotina</taxon>
        <taxon>Sordariomycetes</taxon>
        <taxon>Hypocreomycetidae</taxon>
        <taxon>Hypocreales</taxon>
        <taxon>Clavicipitaceae</taxon>
        <taxon>Claviceps</taxon>
    </lineage>
</organism>
<sequence length="66" mass="7557">MDEDWVSVVDGGTTGVKQPCLVLMRQQQQQQQQQQQAARRLGAEGYFHSPAWYNHCASTVHLLYTH</sequence>
<evidence type="ECO:0000313" key="1">
    <source>
        <dbReference type="EMBL" id="KAG5926319.1"/>
    </source>
</evidence>
<evidence type="ECO:0000313" key="2">
    <source>
        <dbReference type="Proteomes" id="UP000811619"/>
    </source>
</evidence>
<dbReference type="Proteomes" id="UP000811619">
    <property type="component" value="Unassembled WGS sequence"/>
</dbReference>
<proteinExistence type="predicted"/>
<protein>
    <submittedName>
        <fullName evidence="1">Uncharacterized protein</fullName>
    </submittedName>
</protein>
<dbReference type="EMBL" id="SRPY01000277">
    <property type="protein sequence ID" value="KAG5926319.1"/>
    <property type="molecule type" value="Genomic_DNA"/>
</dbReference>